<dbReference type="EMBL" id="FNZH01000006">
    <property type="protein sequence ID" value="SEJ61575.1"/>
    <property type="molecule type" value="Genomic_DNA"/>
</dbReference>
<dbReference type="InterPro" id="IPR002509">
    <property type="entry name" value="NODB_dom"/>
</dbReference>
<dbReference type="Gene3D" id="3.20.20.370">
    <property type="entry name" value="Glycoside hydrolase/deacetylase"/>
    <property type="match status" value="1"/>
</dbReference>
<dbReference type="STRING" id="1416801.SAMN05192553_10691"/>
<feature type="domain" description="NodB homology" evidence="1">
    <location>
        <begin position="30"/>
        <end position="182"/>
    </location>
</feature>
<dbReference type="GO" id="GO:0016810">
    <property type="term" value="F:hydrolase activity, acting on carbon-nitrogen (but not peptide) bonds"/>
    <property type="evidence" value="ECO:0007669"/>
    <property type="project" value="InterPro"/>
</dbReference>
<dbReference type="Proteomes" id="UP000199403">
    <property type="component" value="Unassembled WGS sequence"/>
</dbReference>
<protein>
    <submittedName>
        <fullName evidence="2">Polysaccharide deacetylase</fullName>
    </submittedName>
</protein>
<dbReference type="OrthoDB" id="7836272at2"/>
<proteinExistence type="predicted"/>
<reference evidence="3" key="1">
    <citation type="submission" date="2016-10" db="EMBL/GenBank/DDBJ databases">
        <authorList>
            <person name="Varghese N."/>
            <person name="Submissions S."/>
        </authorList>
    </citation>
    <scope>NUCLEOTIDE SEQUENCE [LARGE SCALE GENOMIC DNA]</scope>
    <source>
        <strain evidence="3">IBRC-M 10761</strain>
    </source>
</reference>
<organism evidence="2 3">
    <name type="scientific">Cyclobacterium xiamenense</name>
    <dbReference type="NCBI Taxonomy" id="1297121"/>
    <lineage>
        <taxon>Bacteria</taxon>
        <taxon>Pseudomonadati</taxon>
        <taxon>Bacteroidota</taxon>
        <taxon>Cytophagia</taxon>
        <taxon>Cytophagales</taxon>
        <taxon>Cyclobacteriaceae</taxon>
        <taxon>Cyclobacterium</taxon>
    </lineage>
</organism>
<gene>
    <name evidence="2" type="ORF">SAMN05192553_10691</name>
</gene>
<keyword evidence="3" id="KW-1185">Reference proteome</keyword>
<evidence type="ECO:0000313" key="3">
    <source>
        <dbReference type="Proteomes" id="UP000199403"/>
    </source>
</evidence>
<dbReference type="RefSeq" id="WP_092177126.1">
    <property type="nucleotide sequence ID" value="NZ_FNZH01000006.1"/>
</dbReference>
<dbReference type="SUPFAM" id="SSF88713">
    <property type="entry name" value="Glycoside hydrolase/deacetylase"/>
    <property type="match status" value="1"/>
</dbReference>
<evidence type="ECO:0000259" key="1">
    <source>
        <dbReference type="Pfam" id="PF01522"/>
    </source>
</evidence>
<dbReference type="AlphaFoldDB" id="A0A1H7AKN8"/>
<dbReference type="GO" id="GO:0005975">
    <property type="term" value="P:carbohydrate metabolic process"/>
    <property type="evidence" value="ECO:0007669"/>
    <property type="project" value="InterPro"/>
</dbReference>
<dbReference type="Pfam" id="PF01522">
    <property type="entry name" value="Polysacc_deac_1"/>
    <property type="match status" value="1"/>
</dbReference>
<accession>A0A1H7AKN8</accession>
<sequence length="322" mass="37881">MRQAGLIISLDFELHWGRFDKVPLKGNEAYYYRTREVIPRLLALFEQYQIKATWATVGMLMARDVEEWEQFSPSLTPGFYQEAFSAYRWFRTSRLDPNCLFAPDLIQEIIRTPGQELGSHTFSHYYTRVPGQHTDEFRADLQAARHIAAEKFGLDLQSLVFPRNQYHPDALKIARETGFRVVRTNPEDWFWERPEVDGWVKKGFRASDSLLPLGKKTSFLPEAPAAGFPTLLPASRFFRPYQDRISWLNRMKLRRINEEMLSAARKGEMYHLWWHPHNLAQHPDQSLEEVKIVLEHFSTYRERYSMESHSMGSLAHIDRSEV</sequence>
<evidence type="ECO:0000313" key="2">
    <source>
        <dbReference type="EMBL" id="SEJ61575.1"/>
    </source>
</evidence>
<name>A0A1H7AKN8_9BACT</name>
<dbReference type="InterPro" id="IPR011330">
    <property type="entry name" value="Glyco_hydro/deAcase_b/a-brl"/>
</dbReference>